<dbReference type="KEGG" id="dhd:Dhaf_1101"/>
<evidence type="ECO:0000256" key="3">
    <source>
        <dbReference type="ARBA" id="ARBA00022723"/>
    </source>
</evidence>
<dbReference type="RefSeq" id="WP_015943201.1">
    <property type="nucleotide sequence ID" value="NC_011830.1"/>
</dbReference>
<dbReference type="AlphaFoldDB" id="B8FZT7"/>
<dbReference type="Gene3D" id="3.40.50.11900">
    <property type="match status" value="1"/>
</dbReference>
<accession>B8FZT7</accession>
<dbReference type="HOGENOM" id="CLU_053697_0_0_9"/>
<evidence type="ECO:0000313" key="6">
    <source>
        <dbReference type="EMBL" id="ACL19161.1"/>
    </source>
</evidence>
<reference evidence="6 7" key="1">
    <citation type="journal article" date="2012" name="BMC Microbiol.">
        <title>Genome sequence of Desulfitobacterium hafniense DCB-2, a Gram-positive anaerobe capable of dehalogenation and metal reduction.</title>
        <authorList>
            <person name="Kim S.H."/>
            <person name="Harzman C."/>
            <person name="Davis J.K."/>
            <person name="Hutcheson R."/>
            <person name="Broderick J.B."/>
            <person name="Marsh T.L."/>
            <person name="Tiedje J.M."/>
        </authorList>
    </citation>
    <scope>NUCLEOTIDE SEQUENCE [LARGE SCALE GENOMIC DNA]</scope>
    <source>
        <strain evidence="7">DSM 10664 / DCB-2</strain>
    </source>
</reference>
<organism evidence="6 7">
    <name type="scientific">Desulfitobacterium hafniense (strain DSM 10664 / DCB-2)</name>
    <dbReference type="NCBI Taxonomy" id="272564"/>
    <lineage>
        <taxon>Bacteria</taxon>
        <taxon>Bacillati</taxon>
        <taxon>Bacillota</taxon>
        <taxon>Clostridia</taxon>
        <taxon>Eubacteriales</taxon>
        <taxon>Desulfitobacteriaceae</taxon>
        <taxon>Desulfitobacterium</taxon>
    </lineage>
</organism>
<gene>
    <name evidence="6" type="ordered locus">Dhaf_1101</name>
</gene>
<dbReference type="GO" id="GO:0016836">
    <property type="term" value="F:hydro-lyase activity"/>
    <property type="evidence" value="ECO:0007669"/>
    <property type="project" value="UniProtKB-ARBA"/>
</dbReference>
<protein>
    <submittedName>
        <fullName evidence="6">2-hydroxyglutaryl-CoA dehydratase D-component</fullName>
    </submittedName>
</protein>
<comment type="cofactor">
    <cofactor evidence="1">
        <name>[4Fe-4S] cluster</name>
        <dbReference type="ChEBI" id="CHEBI:49883"/>
    </cofactor>
</comment>
<keyword evidence="4" id="KW-0408">Iron</keyword>
<keyword evidence="5" id="KW-0411">Iron-sulfur</keyword>
<dbReference type="PANTHER" id="PTHR30548:SF5">
    <property type="entry name" value="SUBUNIT OF OXYGEN-SENSITIVE 2-HYDROXYISOCAPROYL-COA DEHYDRATASE"/>
    <property type="match status" value="1"/>
</dbReference>
<evidence type="ECO:0000256" key="4">
    <source>
        <dbReference type="ARBA" id="ARBA00023004"/>
    </source>
</evidence>
<dbReference type="GO" id="GO:0046872">
    <property type="term" value="F:metal ion binding"/>
    <property type="evidence" value="ECO:0007669"/>
    <property type="project" value="UniProtKB-KW"/>
</dbReference>
<dbReference type="Pfam" id="PF06050">
    <property type="entry name" value="HGD-D"/>
    <property type="match status" value="1"/>
</dbReference>
<evidence type="ECO:0000313" key="7">
    <source>
        <dbReference type="Proteomes" id="UP000007726"/>
    </source>
</evidence>
<dbReference type="Gene3D" id="1.20.1270.370">
    <property type="match status" value="1"/>
</dbReference>
<keyword evidence="3" id="KW-0479">Metal-binding</keyword>
<sequence length="379" mass="43064">MNTLKTNAMEIFKQAVSTLNNPEVQGWKQQGGKVVGYFYSYIPEELITAAGLLPYKIRGIGSPGAAMADKYFTHNVCSLVRDTFELVLKGECDFLDGVINFNGCDHIRRISDNWQSLENNPCFHFLVLPKKVGKEQTERYREELVSLKASIEKRFNLVISEDKLKEAIRLHNKKRQLQRRLYELKKRENPPLSGAETLTVMIAGTVMPVARYNRLLAELIDELSISEGKKPNARLMLIGGELDNPELLKILESQGGMVVSDTMALGAREIACDVSETEDGLTALARYHMEDKPPCPRLYGTFQERFDFIRKTAREYQVDGVISLRFLLCDIWGFEQNDIAEILRTEKLPYLKLETEYALTNAGQLKTRVQAFVETLGEV</sequence>
<dbReference type="GO" id="GO:0051536">
    <property type="term" value="F:iron-sulfur cluster binding"/>
    <property type="evidence" value="ECO:0007669"/>
    <property type="project" value="UniProtKB-KW"/>
</dbReference>
<proteinExistence type="inferred from homology"/>
<dbReference type="Proteomes" id="UP000007726">
    <property type="component" value="Chromosome"/>
</dbReference>
<comment type="similarity">
    <text evidence="2">Belongs to the FldB/FldC dehydratase alpha/beta subunit family.</text>
</comment>
<evidence type="ECO:0000256" key="2">
    <source>
        <dbReference type="ARBA" id="ARBA00005806"/>
    </source>
</evidence>
<evidence type="ECO:0000256" key="5">
    <source>
        <dbReference type="ARBA" id="ARBA00023014"/>
    </source>
</evidence>
<dbReference type="InterPro" id="IPR010327">
    <property type="entry name" value="FldB/FldC_alpha/beta"/>
</dbReference>
<name>B8FZT7_DESHD</name>
<dbReference type="Gene3D" id="3.40.50.11890">
    <property type="match status" value="1"/>
</dbReference>
<dbReference type="EMBL" id="CP001336">
    <property type="protein sequence ID" value="ACL19161.1"/>
    <property type="molecule type" value="Genomic_DNA"/>
</dbReference>
<evidence type="ECO:0000256" key="1">
    <source>
        <dbReference type="ARBA" id="ARBA00001966"/>
    </source>
</evidence>
<dbReference type="PANTHER" id="PTHR30548">
    <property type="entry name" value="2-HYDROXYGLUTARYL-COA DEHYDRATASE, D-COMPONENT-RELATED"/>
    <property type="match status" value="1"/>
</dbReference>